<dbReference type="SUPFAM" id="SSF50978">
    <property type="entry name" value="WD40 repeat-like"/>
    <property type="match status" value="1"/>
</dbReference>
<dbReference type="Proteomes" id="UP000183365">
    <property type="component" value="Unassembled WGS sequence"/>
</dbReference>
<evidence type="ECO:0000256" key="2">
    <source>
        <dbReference type="ARBA" id="ARBA00022737"/>
    </source>
</evidence>
<dbReference type="GO" id="GO:0032456">
    <property type="term" value="P:endocytic recycling"/>
    <property type="evidence" value="ECO:0007669"/>
    <property type="project" value="EnsemblFungi"/>
</dbReference>
<dbReference type="AlphaFoldDB" id="A0A1L0CLH3"/>
<keyword evidence="2" id="KW-0677">Repeat</keyword>
<proteinExistence type="predicted"/>
<dbReference type="GO" id="GO:0061685">
    <property type="term" value="F:diphthine methylesterase activity"/>
    <property type="evidence" value="ECO:0007669"/>
    <property type="project" value="EnsemblFungi"/>
</dbReference>
<dbReference type="VEuPathDB" id="FungiDB:HGUI_01465"/>
<dbReference type="Gene3D" id="2.130.10.10">
    <property type="entry name" value="YVTN repeat-like/Quinoprotein amine dehydrogenase"/>
    <property type="match status" value="1"/>
</dbReference>
<organism evidence="4 5">
    <name type="scientific">Hanseniaspora guilliermondii</name>
    <dbReference type="NCBI Taxonomy" id="56406"/>
    <lineage>
        <taxon>Eukaryota</taxon>
        <taxon>Fungi</taxon>
        <taxon>Dikarya</taxon>
        <taxon>Ascomycota</taxon>
        <taxon>Saccharomycotina</taxon>
        <taxon>Saccharomycetes</taxon>
        <taxon>Saccharomycodales</taxon>
        <taxon>Saccharomycodaceae</taxon>
        <taxon>Hanseniaspora</taxon>
    </lineage>
</organism>
<evidence type="ECO:0000256" key="1">
    <source>
        <dbReference type="ARBA" id="ARBA00022574"/>
    </source>
</evidence>
<keyword evidence="5" id="KW-1185">Reference proteome</keyword>
<keyword evidence="1" id="KW-0853">WD repeat</keyword>
<protein>
    <submittedName>
        <fullName evidence="4">Related to Diphthamide biosynthesis protein RRT2</fullName>
    </submittedName>
</protein>
<name>A0A1L0CLH3_9ASCO</name>
<evidence type="ECO:0000313" key="4">
    <source>
        <dbReference type="EMBL" id="SGZ39265.1"/>
    </source>
</evidence>
<evidence type="ECO:0000256" key="3">
    <source>
        <dbReference type="ARBA" id="ARBA00043952"/>
    </source>
</evidence>
<dbReference type="InterPro" id="IPR036322">
    <property type="entry name" value="WD40_repeat_dom_sf"/>
</dbReference>
<comment type="pathway">
    <text evidence="3">Protein modification.</text>
</comment>
<gene>
    <name evidence="4" type="ORF">HGUI_01465</name>
</gene>
<dbReference type="GO" id="GO:0017183">
    <property type="term" value="P:protein histidyl modification to diphthamide"/>
    <property type="evidence" value="ECO:0007669"/>
    <property type="project" value="EnsemblFungi"/>
</dbReference>
<sequence>MSDLDHETQILASIKTKFPPCCLQLNASASIILVGTYDLVKETGRRYGTIERYSLTSSSETSIKIELMEEVLNVDDYNDKRMSAILDLKIIRQFESDDMISFVTCHSTGCLNFWVYDNAQDKIIHKNNIQVTEDESVLLTSLQIKNTNQDSTVLQIACTATDGSAALVTINNGNGDERIEFMEDQHQLECWTAEFGDGGCFENCFFTGGDDATIKLFDYRAGLNSAVWSNSRIHDAGVVSLKTNAFDSKGLNGKTYHSGNENSLLSGSYDDTIQLNDLRMMGSQLYPGSIRPANKDSKNLGGGVWRLIDTEESDELLVCCMYNGAKIVKVDYDSDEVFIEKNYVKQGHNSMCYGGDYRNKTAATCSFYDNSLQVWKK</sequence>
<accession>A0A1L0CLH3</accession>
<dbReference type="InterPro" id="IPR052415">
    <property type="entry name" value="Diphthine_MTase"/>
</dbReference>
<dbReference type="GO" id="GO:0005768">
    <property type="term" value="C:endosome"/>
    <property type="evidence" value="ECO:0007669"/>
    <property type="project" value="EnsemblFungi"/>
</dbReference>
<reference evidence="5" key="1">
    <citation type="submission" date="2016-11" db="EMBL/GenBank/DDBJ databases">
        <authorList>
            <person name="Guldener U."/>
        </authorList>
    </citation>
    <scope>NUCLEOTIDE SEQUENCE [LARGE SCALE GENOMIC DNA]</scope>
</reference>
<dbReference type="InterPro" id="IPR015943">
    <property type="entry name" value="WD40/YVTN_repeat-like_dom_sf"/>
</dbReference>
<dbReference type="OrthoDB" id="1930760at2759"/>
<dbReference type="EMBL" id="FQNF01000020">
    <property type="protein sequence ID" value="SGZ39265.1"/>
    <property type="molecule type" value="Genomic_DNA"/>
</dbReference>
<dbReference type="PANTHER" id="PTHR46042:SF1">
    <property type="entry name" value="DIPHTHINE METHYLTRANSFERASE"/>
    <property type="match status" value="1"/>
</dbReference>
<evidence type="ECO:0000313" key="5">
    <source>
        <dbReference type="Proteomes" id="UP000183365"/>
    </source>
</evidence>
<dbReference type="PANTHER" id="PTHR46042">
    <property type="entry name" value="DIPHTHINE METHYLTRANSFERASE"/>
    <property type="match status" value="1"/>
</dbReference>